<evidence type="ECO:0000256" key="6">
    <source>
        <dbReference type="ARBA" id="ARBA00022723"/>
    </source>
</evidence>
<evidence type="ECO:0000256" key="7">
    <source>
        <dbReference type="ARBA" id="ARBA00022741"/>
    </source>
</evidence>
<evidence type="ECO:0000256" key="2">
    <source>
        <dbReference type="ARBA" id="ARBA00007599"/>
    </source>
</evidence>
<name>A0A017HFV2_9RHOB</name>
<evidence type="ECO:0000256" key="8">
    <source>
        <dbReference type="ARBA" id="ARBA00022840"/>
    </source>
</evidence>
<evidence type="ECO:0000256" key="3">
    <source>
        <dbReference type="ARBA" id="ARBA00019010"/>
    </source>
</evidence>
<dbReference type="EMBL" id="APGJ01000003">
    <property type="protein sequence ID" value="EYD73185.1"/>
    <property type="molecule type" value="Genomic_DNA"/>
</dbReference>
<comment type="subcellular location">
    <subcellularLocation>
        <location evidence="1">Cytoplasm</location>
    </subcellularLocation>
</comment>
<keyword evidence="6" id="KW-0479">Metal-binding</keyword>
<comment type="similarity">
    <text evidence="2">Belongs to the TsaE family.</text>
</comment>
<keyword evidence="4" id="KW-0963">Cytoplasm</keyword>
<dbReference type="PANTHER" id="PTHR33540">
    <property type="entry name" value="TRNA THREONYLCARBAMOYLADENOSINE BIOSYNTHESIS PROTEIN TSAE"/>
    <property type="match status" value="1"/>
</dbReference>
<proteinExistence type="inferred from homology"/>
<evidence type="ECO:0000256" key="5">
    <source>
        <dbReference type="ARBA" id="ARBA00022694"/>
    </source>
</evidence>
<keyword evidence="12" id="KW-1185">Reference proteome</keyword>
<dbReference type="GO" id="GO:0005737">
    <property type="term" value="C:cytoplasm"/>
    <property type="evidence" value="ECO:0007669"/>
    <property type="project" value="UniProtKB-SubCell"/>
</dbReference>
<dbReference type="GO" id="GO:0005524">
    <property type="term" value="F:ATP binding"/>
    <property type="evidence" value="ECO:0007669"/>
    <property type="project" value="UniProtKB-KW"/>
</dbReference>
<dbReference type="PATRIC" id="fig|1122180.6.peg.710"/>
<keyword evidence="5" id="KW-0819">tRNA processing</keyword>
<reference evidence="11 12" key="1">
    <citation type="submission" date="2013-03" db="EMBL/GenBank/DDBJ databases">
        <authorList>
            <person name="Fiebig A."/>
            <person name="Goeker M."/>
            <person name="Klenk H.-P.P."/>
        </authorList>
    </citation>
    <scope>NUCLEOTIDE SEQUENCE [LARGE SCALE GENOMIC DNA]</scope>
    <source>
        <strain evidence="11 12">DSM 17492</strain>
    </source>
</reference>
<evidence type="ECO:0000256" key="9">
    <source>
        <dbReference type="ARBA" id="ARBA00022842"/>
    </source>
</evidence>
<dbReference type="GO" id="GO:0046872">
    <property type="term" value="F:metal ion binding"/>
    <property type="evidence" value="ECO:0007669"/>
    <property type="project" value="UniProtKB-KW"/>
</dbReference>
<dbReference type="HOGENOM" id="CLU_087829_4_0_5"/>
<sequence>MSFTAGPILLPDESRSLDLAARLAPHLRAGDTLLLSGQIGAGKSFFARALIRARTGNPDEEVPSPTFTLVQSYDAPGAEIWHCDLYRLGDPFELVELGLDEAMGHAICLIEWPDRMGDMAPQGALSLDFEARPDGHVLTFSGPEAWRARLEPVLD</sequence>
<evidence type="ECO:0000313" key="11">
    <source>
        <dbReference type="EMBL" id="EYD73185.1"/>
    </source>
</evidence>
<dbReference type="PANTHER" id="PTHR33540:SF2">
    <property type="entry name" value="TRNA THREONYLCARBAMOYLADENOSINE BIOSYNTHESIS PROTEIN TSAE"/>
    <property type="match status" value="1"/>
</dbReference>
<dbReference type="Proteomes" id="UP000025047">
    <property type="component" value="Unassembled WGS sequence"/>
</dbReference>
<dbReference type="eggNOG" id="COG0802">
    <property type="taxonomic scope" value="Bacteria"/>
</dbReference>
<organism evidence="11 12">
    <name type="scientific">Limimaricola hongkongensis DSM 17492</name>
    <dbReference type="NCBI Taxonomy" id="1122180"/>
    <lineage>
        <taxon>Bacteria</taxon>
        <taxon>Pseudomonadati</taxon>
        <taxon>Pseudomonadota</taxon>
        <taxon>Alphaproteobacteria</taxon>
        <taxon>Rhodobacterales</taxon>
        <taxon>Paracoccaceae</taxon>
        <taxon>Limimaricola</taxon>
    </lineage>
</organism>
<dbReference type="STRING" id="1122180.Lokhon_00711"/>
<dbReference type="InterPro" id="IPR027417">
    <property type="entry name" value="P-loop_NTPase"/>
</dbReference>
<dbReference type="Pfam" id="PF02367">
    <property type="entry name" value="TsaE"/>
    <property type="match status" value="1"/>
</dbReference>
<dbReference type="GO" id="GO:0002949">
    <property type="term" value="P:tRNA threonylcarbamoyladenosine modification"/>
    <property type="evidence" value="ECO:0007669"/>
    <property type="project" value="InterPro"/>
</dbReference>
<dbReference type="Gene3D" id="3.40.50.300">
    <property type="entry name" value="P-loop containing nucleotide triphosphate hydrolases"/>
    <property type="match status" value="1"/>
</dbReference>
<dbReference type="SUPFAM" id="SSF52540">
    <property type="entry name" value="P-loop containing nucleoside triphosphate hydrolases"/>
    <property type="match status" value="1"/>
</dbReference>
<comment type="caution">
    <text evidence="11">The sequence shown here is derived from an EMBL/GenBank/DDBJ whole genome shotgun (WGS) entry which is preliminary data.</text>
</comment>
<dbReference type="AlphaFoldDB" id="A0A017HFV2"/>
<evidence type="ECO:0000256" key="4">
    <source>
        <dbReference type="ARBA" id="ARBA00022490"/>
    </source>
</evidence>
<gene>
    <name evidence="11" type="ORF">Lokhon_00711</name>
</gene>
<dbReference type="NCBIfam" id="TIGR00150">
    <property type="entry name" value="T6A_YjeE"/>
    <property type="match status" value="1"/>
</dbReference>
<accession>A0A017HFV2</accession>
<keyword evidence="7" id="KW-0547">Nucleotide-binding</keyword>
<dbReference type="OrthoDB" id="9800307at2"/>
<keyword evidence="8" id="KW-0067">ATP-binding</keyword>
<dbReference type="InterPro" id="IPR003442">
    <property type="entry name" value="T6A_TsaE"/>
</dbReference>
<evidence type="ECO:0000256" key="10">
    <source>
        <dbReference type="ARBA" id="ARBA00032441"/>
    </source>
</evidence>
<evidence type="ECO:0000313" key="12">
    <source>
        <dbReference type="Proteomes" id="UP000025047"/>
    </source>
</evidence>
<keyword evidence="9" id="KW-0460">Magnesium</keyword>
<evidence type="ECO:0000256" key="1">
    <source>
        <dbReference type="ARBA" id="ARBA00004496"/>
    </source>
</evidence>
<protein>
    <recommendedName>
        <fullName evidence="3">tRNA threonylcarbamoyladenosine biosynthesis protein TsaE</fullName>
    </recommendedName>
    <alternativeName>
        <fullName evidence="10">t(6)A37 threonylcarbamoyladenosine biosynthesis protein TsaE</fullName>
    </alternativeName>
</protein>
<dbReference type="RefSeq" id="WP_017927787.1">
    <property type="nucleotide sequence ID" value="NZ_KB822996.1"/>
</dbReference>